<comment type="caution">
    <text evidence="2">The sequence shown here is derived from an EMBL/GenBank/DDBJ whole genome shotgun (WGS) entry which is preliminary data.</text>
</comment>
<dbReference type="Proteomes" id="UP000307956">
    <property type="component" value="Unassembled WGS sequence"/>
</dbReference>
<dbReference type="RefSeq" id="WP_136387063.1">
    <property type="nucleotide sequence ID" value="NZ_SSOD01000029.1"/>
</dbReference>
<keyword evidence="1" id="KW-0472">Membrane</keyword>
<reference evidence="2 3" key="1">
    <citation type="submission" date="2019-04" db="EMBL/GenBank/DDBJ databases">
        <title>Azoarcus rhizosphaerae sp. nov. isolated from rhizosphere of Ficus religiosa.</title>
        <authorList>
            <person name="Lin S.-Y."/>
            <person name="Hameed A."/>
            <person name="Hsu Y.-H."/>
            <person name="Young C.-C."/>
        </authorList>
    </citation>
    <scope>NUCLEOTIDE SEQUENCE [LARGE SCALE GENOMIC DNA]</scope>
    <source>
        <strain evidence="2 3">CC-YHH848</strain>
    </source>
</reference>
<dbReference type="OrthoDB" id="8703192at2"/>
<evidence type="ECO:0008006" key="4">
    <source>
        <dbReference type="Google" id="ProtNLM"/>
    </source>
</evidence>
<gene>
    <name evidence="2" type="ORF">E6O51_21385</name>
</gene>
<sequence>MRRVVIDFSPLPRRGYRLDAALLMLGIAAVGLTGWCYVLLDERNEALTDRAGALRRQIERTRLVWAEAGGAPNAARPSSVQARTSQDWSSLVQRIERSVHDEVTFLSLQVGTKGSAIEILAEAKNSTAMFAFMGRLAHEGGFGPVALRHQEVASDHPYKPVRFSLTVGFDYDDE</sequence>
<name>A0A4S4A7R8_9RHOO</name>
<organism evidence="2 3">
    <name type="scientific">Pseudothauera rhizosphaerae</name>
    <dbReference type="NCBI Taxonomy" id="2565932"/>
    <lineage>
        <taxon>Bacteria</taxon>
        <taxon>Pseudomonadati</taxon>
        <taxon>Pseudomonadota</taxon>
        <taxon>Betaproteobacteria</taxon>
        <taxon>Rhodocyclales</taxon>
        <taxon>Zoogloeaceae</taxon>
        <taxon>Pseudothauera</taxon>
    </lineage>
</organism>
<evidence type="ECO:0000256" key="1">
    <source>
        <dbReference type="SAM" id="Phobius"/>
    </source>
</evidence>
<keyword evidence="1" id="KW-0812">Transmembrane</keyword>
<feature type="transmembrane region" description="Helical" evidence="1">
    <location>
        <begin position="20"/>
        <end position="40"/>
    </location>
</feature>
<dbReference type="AlphaFoldDB" id="A0A4S4A7R8"/>
<evidence type="ECO:0000313" key="3">
    <source>
        <dbReference type="Proteomes" id="UP000307956"/>
    </source>
</evidence>
<keyword evidence="1" id="KW-1133">Transmembrane helix</keyword>
<keyword evidence="3" id="KW-1185">Reference proteome</keyword>
<protein>
    <recommendedName>
        <fullName evidence="4">Fimbrial assembly protein (PilN)</fullName>
    </recommendedName>
</protein>
<accession>A0A4S4A7R8</accession>
<proteinExistence type="predicted"/>
<dbReference type="EMBL" id="SSOD01000029">
    <property type="protein sequence ID" value="THF54775.1"/>
    <property type="molecule type" value="Genomic_DNA"/>
</dbReference>
<evidence type="ECO:0000313" key="2">
    <source>
        <dbReference type="EMBL" id="THF54775.1"/>
    </source>
</evidence>